<dbReference type="InterPro" id="IPR012338">
    <property type="entry name" value="Beta-lactam/transpept-like"/>
</dbReference>
<feature type="compositionally biased region" description="Pro residues" evidence="1">
    <location>
        <begin position="317"/>
        <end position="332"/>
    </location>
</feature>
<evidence type="ECO:0000256" key="3">
    <source>
        <dbReference type="SAM" id="SignalP"/>
    </source>
</evidence>
<keyword evidence="2" id="KW-1133">Transmembrane helix</keyword>
<dbReference type="EMBL" id="FOOI01000013">
    <property type="protein sequence ID" value="SFH16023.1"/>
    <property type="molecule type" value="Genomic_DNA"/>
</dbReference>
<evidence type="ECO:0000256" key="1">
    <source>
        <dbReference type="SAM" id="MobiDB-lite"/>
    </source>
</evidence>
<sequence>MIRRTAGTRAVFVFAALAILAALLTLAALAVVAGATSRPASASPSAAPAGSPDFPAIDRFVRNQLSAQAIPGAALVVTHGPDVVHVRGFGHTSAGTPVTPRTQFRLGSVSKSFTATAVLQLVDAGRIRLDDPVRTYLPKFAVDDPRGARITVRHLLNHTSGLSDQGFPEQTLPAPHDLAERIISLRTAKLTSAPGTEFHYFNPNYDVAARIVEVASGQPFATYLREHVFTPLRMNDTLLAYTKLIPSNAPRLYRGYALAFTRPVVRPEPDGFLGGNGAVVSTAADLGHWLAMQNSRGRYAGRQVVSAASLETEHTPPTGPTGPAGPPGPTAPTGPGGAATTYAMGWTAERPEGGQPRLTHNGVLSTYYAEQALVPGTGYGVALMFNTSNGLVPYHAITEGVLAQLEGREPASVQPPMRLVEYALAALTVLTLLVRCWEILRAGAWARRRRTRPLWRVVPGMVWLAVPAVLLAGLPWLVGRFAGRVFTREMLFWSMVTVHLWLGVAAVTGLVLITIRVAALVRTKSAPTPEAP</sequence>
<reference evidence="5 8" key="2">
    <citation type="submission" date="2020-07" db="EMBL/GenBank/DDBJ databases">
        <title>Sequencing the genomes of 1000 actinobacteria strains.</title>
        <authorList>
            <person name="Klenk H.-P."/>
        </authorList>
    </citation>
    <scope>NUCLEOTIDE SEQUENCE [LARGE SCALE GENOMIC DNA]</scope>
    <source>
        <strain evidence="5 8">DSM 45117</strain>
    </source>
</reference>
<dbReference type="PANTHER" id="PTHR43283">
    <property type="entry name" value="BETA-LACTAMASE-RELATED"/>
    <property type="match status" value="1"/>
</dbReference>
<keyword evidence="3" id="KW-0732">Signal</keyword>
<keyword evidence="8" id="KW-1185">Reference proteome</keyword>
<feature type="transmembrane region" description="Helical" evidence="2">
    <location>
        <begin position="419"/>
        <end position="437"/>
    </location>
</feature>
<evidence type="ECO:0000256" key="2">
    <source>
        <dbReference type="SAM" id="Phobius"/>
    </source>
</evidence>
<feature type="domain" description="Beta-lactamase-related" evidence="4">
    <location>
        <begin position="57"/>
        <end position="391"/>
    </location>
</feature>
<accession>A0A1I2XRC6</accession>
<protein>
    <submittedName>
        <fullName evidence="5">CubicO group peptidase (Beta-lactamase class C family)</fullName>
    </submittedName>
    <submittedName>
        <fullName evidence="6">CubicO group peptidase, beta-lactamase class C family</fullName>
    </submittedName>
</protein>
<dbReference type="OrthoDB" id="9809635at2"/>
<feature type="transmembrane region" description="Helical" evidence="2">
    <location>
        <begin position="490"/>
        <end position="515"/>
    </location>
</feature>
<gene>
    <name evidence="5" type="ORF">FHR37_005997</name>
    <name evidence="6" type="ORF">SAMN05421678_11327</name>
</gene>
<evidence type="ECO:0000313" key="7">
    <source>
        <dbReference type="Proteomes" id="UP000199052"/>
    </source>
</evidence>
<dbReference type="Gene3D" id="3.40.710.10">
    <property type="entry name" value="DD-peptidase/beta-lactamase superfamily"/>
    <property type="match status" value="1"/>
</dbReference>
<dbReference type="RefSeq" id="WP_092885976.1">
    <property type="nucleotide sequence ID" value="NZ_FOOI01000013.1"/>
</dbReference>
<dbReference type="Proteomes" id="UP000533017">
    <property type="component" value="Unassembled WGS sequence"/>
</dbReference>
<proteinExistence type="predicted"/>
<keyword evidence="2" id="KW-0472">Membrane</keyword>
<evidence type="ECO:0000313" key="8">
    <source>
        <dbReference type="Proteomes" id="UP000533017"/>
    </source>
</evidence>
<organism evidence="6 7">
    <name type="scientific">Actinopolymorpha cephalotaxi</name>
    <dbReference type="NCBI Taxonomy" id="504797"/>
    <lineage>
        <taxon>Bacteria</taxon>
        <taxon>Bacillati</taxon>
        <taxon>Actinomycetota</taxon>
        <taxon>Actinomycetes</taxon>
        <taxon>Propionibacteriales</taxon>
        <taxon>Actinopolymorphaceae</taxon>
        <taxon>Actinopolymorpha</taxon>
    </lineage>
</organism>
<dbReference type="SUPFAM" id="SSF56601">
    <property type="entry name" value="beta-lactamase/transpeptidase-like"/>
    <property type="match status" value="1"/>
</dbReference>
<evidence type="ECO:0000259" key="4">
    <source>
        <dbReference type="Pfam" id="PF00144"/>
    </source>
</evidence>
<feature type="region of interest" description="Disordered" evidence="1">
    <location>
        <begin position="307"/>
        <end position="341"/>
    </location>
</feature>
<dbReference type="PANTHER" id="PTHR43283:SF3">
    <property type="entry name" value="BETA-LACTAMASE FAMILY PROTEIN (AFU_ORTHOLOGUE AFUA_5G07500)"/>
    <property type="match status" value="1"/>
</dbReference>
<evidence type="ECO:0000313" key="5">
    <source>
        <dbReference type="EMBL" id="NYH87146.1"/>
    </source>
</evidence>
<dbReference type="AlphaFoldDB" id="A0A1I2XRC6"/>
<dbReference type="InterPro" id="IPR001466">
    <property type="entry name" value="Beta-lactam-related"/>
</dbReference>
<feature type="signal peptide" evidence="3">
    <location>
        <begin position="1"/>
        <end position="30"/>
    </location>
</feature>
<name>A0A1I2XRC6_9ACTN</name>
<feature type="chain" id="PRO_5039165420" evidence="3">
    <location>
        <begin position="31"/>
        <end position="532"/>
    </location>
</feature>
<evidence type="ECO:0000313" key="6">
    <source>
        <dbReference type="EMBL" id="SFH16023.1"/>
    </source>
</evidence>
<keyword evidence="2" id="KW-0812">Transmembrane</keyword>
<reference evidence="6 7" key="1">
    <citation type="submission" date="2016-10" db="EMBL/GenBank/DDBJ databases">
        <authorList>
            <person name="de Groot N.N."/>
        </authorList>
    </citation>
    <scope>NUCLEOTIDE SEQUENCE [LARGE SCALE GENOMIC DNA]</scope>
    <source>
        <strain evidence="6 7">CPCC 202808</strain>
    </source>
</reference>
<dbReference type="EMBL" id="JACBZA010000001">
    <property type="protein sequence ID" value="NYH87146.1"/>
    <property type="molecule type" value="Genomic_DNA"/>
</dbReference>
<dbReference type="STRING" id="504797.SAMN05421678_11327"/>
<feature type="transmembrane region" description="Helical" evidence="2">
    <location>
        <begin position="457"/>
        <end position="478"/>
    </location>
</feature>
<dbReference type="Proteomes" id="UP000199052">
    <property type="component" value="Unassembled WGS sequence"/>
</dbReference>
<dbReference type="InterPro" id="IPR050789">
    <property type="entry name" value="Diverse_Enzym_Activities"/>
</dbReference>
<dbReference type="Pfam" id="PF00144">
    <property type="entry name" value="Beta-lactamase"/>
    <property type="match status" value="1"/>
</dbReference>